<protein>
    <submittedName>
        <fullName evidence="1">Uncharacterized protein</fullName>
    </submittedName>
</protein>
<accession>A0A4Z1PBI5</accession>
<organism evidence="1 2">
    <name type="scientific">Venturia nashicola</name>
    <dbReference type="NCBI Taxonomy" id="86259"/>
    <lineage>
        <taxon>Eukaryota</taxon>
        <taxon>Fungi</taxon>
        <taxon>Dikarya</taxon>
        <taxon>Ascomycota</taxon>
        <taxon>Pezizomycotina</taxon>
        <taxon>Dothideomycetes</taxon>
        <taxon>Pleosporomycetidae</taxon>
        <taxon>Venturiales</taxon>
        <taxon>Venturiaceae</taxon>
        <taxon>Venturia</taxon>
    </lineage>
</organism>
<gene>
    <name evidence="1" type="ORF">E6O75_ATG06414</name>
</gene>
<reference evidence="1 2" key="1">
    <citation type="submission" date="2019-04" db="EMBL/GenBank/DDBJ databases">
        <title>High contiguity whole genome sequence and gene annotation resource for two Venturia nashicola isolates.</title>
        <authorList>
            <person name="Prokchorchik M."/>
            <person name="Won K."/>
            <person name="Lee Y."/>
            <person name="Choi E.D."/>
            <person name="Segonzac C."/>
            <person name="Sohn K.H."/>
        </authorList>
    </citation>
    <scope>NUCLEOTIDE SEQUENCE [LARGE SCALE GENOMIC DNA]</scope>
    <source>
        <strain evidence="1 2">PRI2</strain>
    </source>
</reference>
<sequence>MASVAVRGHGDSSFSLAWLKNKLRSQLRKKSQLHSEHALLSERIGDLIGGMKRLGLIQVKLEKDRGTCPQALVRPFVRNAKEVLDSVPLAVSSLIVSNVSPTMPVKITIWAADSAVLLSVLLAPGS</sequence>
<name>A0A4Z1PBI5_9PEZI</name>
<dbReference type="Proteomes" id="UP000298493">
    <property type="component" value="Unassembled WGS sequence"/>
</dbReference>
<dbReference type="EMBL" id="SNSC02000014">
    <property type="protein sequence ID" value="TID18338.1"/>
    <property type="molecule type" value="Genomic_DNA"/>
</dbReference>
<proteinExistence type="predicted"/>
<dbReference type="AlphaFoldDB" id="A0A4Z1PBI5"/>
<evidence type="ECO:0000313" key="1">
    <source>
        <dbReference type="EMBL" id="TID18338.1"/>
    </source>
</evidence>
<evidence type="ECO:0000313" key="2">
    <source>
        <dbReference type="Proteomes" id="UP000298493"/>
    </source>
</evidence>
<comment type="caution">
    <text evidence="1">The sequence shown here is derived from an EMBL/GenBank/DDBJ whole genome shotgun (WGS) entry which is preliminary data.</text>
</comment>
<keyword evidence="2" id="KW-1185">Reference proteome</keyword>